<feature type="region of interest" description="Disordered" evidence="1">
    <location>
        <begin position="370"/>
        <end position="412"/>
    </location>
</feature>
<dbReference type="InterPro" id="IPR040256">
    <property type="entry name" value="At4g02000-like"/>
</dbReference>
<evidence type="ECO:0000259" key="3">
    <source>
        <dbReference type="Pfam" id="PF14392"/>
    </source>
</evidence>
<evidence type="ECO:0000313" key="5">
    <source>
        <dbReference type="Proteomes" id="UP001141552"/>
    </source>
</evidence>
<feature type="compositionally biased region" description="Low complexity" evidence="1">
    <location>
        <begin position="390"/>
        <end position="412"/>
    </location>
</feature>
<proteinExistence type="predicted"/>
<dbReference type="Pfam" id="PF14392">
    <property type="entry name" value="zf-CCHC_4"/>
    <property type="match status" value="1"/>
</dbReference>
<feature type="domain" description="Zinc knuckle CX2CX4HX4C" evidence="3">
    <location>
        <begin position="178"/>
        <end position="218"/>
    </location>
</feature>
<comment type="caution">
    <text evidence="4">The sequence shown here is derived from an EMBL/GenBank/DDBJ whole genome shotgun (WGS) entry which is preliminary data.</text>
</comment>
<feature type="region of interest" description="Disordered" evidence="1">
    <location>
        <begin position="266"/>
        <end position="304"/>
    </location>
</feature>
<keyword evidence="5" id="KW-1185">Reference proteome</keyword>
<evidence type="ECO:0000313" key="4">
    <source>
        <dbReference type="EMBL" id="KAJ4836472.1"/>
    </source>
</evidence>
<organism evidence="4 5">
    <name type="scientific">Turnera subulata</name>
    <dbReference type="NCBI Taxonomy" id="218843"/>
    <lineage>
        <taxon>Eukaryota</taxon>
        <taxon>Viridiplantae</taxon>
        <taxon>Streptophyta</taxon>
        <taxon>Embryophyta</taxon>
        <taxon>Tracheophyta</taxon>
        <taxon>Spermatophyta</taxon>
        <taxon>Magnoliopsida</taxon>
        <taxon>eudicotyledons</taxon>
        <taxon>Gunneridae</taxon>
        <taxon>Pentapetalae</taxon>
        <taxon>rosids</taxon>
        <taxon>fabids</taxon>
        <taxon>Malpighiales</taxon>
        <taxon>Passifloraceae</taxon>
        <taxon>Turnera</taxon>
    </lineage>
</organism>
<feature type="compositionally biased region" description="Polar residues" evidence="1">
    <location>
        <begin position="266"/>
        <end position="288"/>
    </location>
</feature>
<gene>
    <name evidence="4" type="ORF">Tsubulata_037889</name>
</gene>
<protein>
    <recommendedName>
        <fullName evidence="6">DUF4283 domain-containing protein</fullName>
    </recommendedName>
</protein>
<evidence type="ECO:0008006" key="6">
    <source>
        <dbReference type="Google" id="ProtNLM"/>
    </source>
</evidence>
<reference evidence="4" key="1">
    <citation type="submission" date="2022-02" db="EMBL/GenBank/DDBJ databases">
        <authorList>
            <person name="Henning P.M."/>
            <person name="McCubbin A.G."/>
            <person name="Shore J.S."/>
        </authorList>
    </citation>
    <scope>NUCLEOTIDE SEQUENCE</scope>
    <source>
        <strain evidence="4">F60SS</strain>
        <tissue evidence="4">Leaves</tissue>
    </source>
</reference>
<dbReference type="InterPro" id="IPR025836">
    <property type="entry name" value="Zn_knuckle_CX2CX4HX4C"/>
</dbReference>
<dbReference type="Pfam" id="PF14111">
    <property type="entry name" value="DUF4283"/>
    <property type="match status" value="1"/>
</dbReference>
<dbReference type="EMBL" id="JAKUCV010004114">
    <property type="protein sequence ID" value="KAJ4836472.1"/>
    <property type="molecule type" value="Genomic_DNA"/>
</dbReference>
<dbReference type="PANTHER" id="PTHR31286:SF178">
    <property type="entry name" value="DUF4283 DOMAIN-CONTAINING PROTEIN"/>
    <property type="match status" value="1"/>
</dbReference>
<dbReference type="AlphaFoldDB" id="A0A9Q0FRY5"/>
<dbReference type="PANTHER" id="PTHR31286">
    <property type="entry name" value="GLYCINE-RICH CELL WALL STRUCTURAL PROTEIN 1.8-LIKE"/>
    <property type="match status" value="1"/>
</dbReference>
<feature type="domain" description="DUF4283" evidence="2">
    <location>
        <begin position="39"/>
        <end position="114"/>
    </location>
</feature>
<feature type="region of interest" description="Disordered" evidence="1">
    <location>
        <begin position="332"/>
        <end position="353"/>
    </location>
</feature>
<name>A0A9Q0FRY5_9ROSI</name>
<dbReference type="InterPro" id="IPR025558">
    <property type="entry name" value="DUF4283"/>
</dbReference>
<dbReference type="OrthoDB" id="1939300at2759"/>
<accession>A0A9Q0FRY5</accession>
<sequence length="412" mass="46260">MAPLLSLVLKTDTVEEIQDPESIPNSLPGIALKISKTVLIGRLVSIRSYSPSFIQPLLKKLWGVSGTFKVIQKGFNLFFFVLQHESELLRVINHAPWTIANAHVVVKQWPPHLTWEQVDMSKSCIWVQAHGLPLNQLNEENARLIGDAFSGMLDFDIKAGDALNTNGILYVKIAFPVDKPLITGFNNIFSEEEKTWVRFKYEQLCEVCWFCGRMGHSITRYWLKKEDDVLPVYEIPEMGYGPWLHATIPEKRMYVLEPLKELTQLSQGARLNPNQSQTRPRSSKQAPQPKQMWVPVNQSNRDSGGQVERLVNIEPQGAGGDSVIHVNKEGSADEVSVTHANKEGSTDEVGLMDGNTKANLQVDWVGASPLSDHMPIVNETPRKRKTDADSSSFRRTSRTRPTSTSISPIPEQ</sequence>
<reference evidence="4" key="2">
    <citation type="journal article" date="2023" name="Plants (Basel)">
        <title>Annotation of the Turnera subulata (Passifloraceae) Draft Genome Reveals the S-Locus Evolved after the Divergence of Turneroideae from Passifloroideae in a Stepwise Manner.</title>
        <authorList>
            <person name="Henning P.M."/>
            <person name="Roalson E.H."/>
            <person name="Mir W."/>
            <person name="McCubbin A.G."/>
            <person name="Shore J.S."/>
        </authorList>
    </citation>
    <scope>NUCLEOTIDE SEQUENCE</scope>
    <source>
        <strain evidence="4">F60SS</strain>
    </source>
</reference>
<evidence type="ECO:0000256" key="1">
    <source>
        <dbReference type="SAM" id="MobiDB-lite"/>
    </source>
</evidence>
<dbReference type="Proteomes" id="UP001141552">
    <property type="component" value="Unassembled WGS sequence"/>
</dbReference>
<evidence type="ECO:0000259" key="2">
    <source>
        <dbReference type="Pfam" id="PF14111"/>
    </source>
</evidence>